<dbReference type="PROSITE" id="PS50043">
    <property type="entry name" value="HTH_LUXR_2"/>
    <property type="match status" value="1"/>
</dbReference>
<dbReference type="Proteomes" id="UP000295444">
    <property type="component" value="Unassembled WGS sequence"/>
</dbReference>
<dbReference type="GO" id="GO:0003677">
    <property type="term" value="F:DNA binding"/>
    <property type="evidence" value="ECO:0007669"/>
    <property type="project" value="UniProtKB-KW"/>
</dbReference>
<feature type="modified residue" description="4-aspartylphosphate" evidence="3">
    <location>
        <position position="80"/>
    </location>
</feature>
<keyword evidence="1 3" id="KW-0597">Phosphoprotein</keyword>
<dbReference type="InterPro" id="IPR039420">
    <property type="entry name" value="WalR-like"/>
</dbReference>
<reference evidence="6 7" key="1">
    <citation type="submission" date="2019-03" db="EMBL/GenBank/DDBJ databases">
        <title>Genomic Encyclopedia of Type Strains, Phase IV (KMG-IV): sequencing the most valuable type-strain genomes for metagenomic binning, comparative biology and taxonomic classification.</title>
        <authorList>
            <person name="Goeker M."/>
        </authorList>
    </citation>
    <scope>NUCLEOTIDE SEQUENCE [LARGE SCALE GENOMIC DNA]</scope>
    <source>
        <strain evidence="6 7">DSM 45361</strain>
    </source>
</reference>
<evidence type="ECO:0000313" key="6">
    <source>
        <dbReference type="EMBL" id="TDQ05276.1"/>
    </source>
</evidence>
<dbReference type="SUPFAM" id="SSF46894">
    <property type="entry name" value="C-terminal effector domain of the bipartite response regulators"/>
    <property type="match status" value="1"/>
</dbReference>
<accession>A0A4R6SLF4</accession>
<proteinExistence type="predicted"/>
<dbReference type="Pfam" id="PF00196">
    <property type="entry name" value="GerE"/>
    <property type="match status" value="1"/>
</dbReference>
<keyword evidence="7" id="KW-1185">Reference proteome</keyword>
<dbReference type="InterPro" id="IPR016032">
    <property type="entry name" value="Sig_transdc_resp-reg_C-effctor"/>
</dbReference>
<evidence type="ECO:0000259" key="5">
    <source>
        <dbReference type="PROSITE" id="PS50110"/>
    </source>
</evidence>
<dbReference type="PROSITE" id="PS00622">
    <property type="entry name" value="HTH_LUXR_1"/>
    <property type="match status" value="1"/>
</dbReference>
<dbReference type="InterPro" id="IPR011006">
    <property type="entry name" value="CheY-like_superfamily"/>
</dbReference>
<evidence type="ECO:0000313" key="7">
    <source>
        <dbReference type="Proteomes" id="UP000295444"/>
    </source>
</evidence>
<dbReference type="AlphaFoldDB" id="A0A4R6SLF4"/>
<dbReference type="RefSeq" id="WP_133848054.1">
    <property type="nucleotide sequence ID" value="NZ_SNXZ01000001.1"/>
</dbReference>
<organism evidence="6 7">
    <name type="scientific">Labedaea rhizosphaerae</name>
    <dbReference type="NCBI Taxonomy" id="598644"/>
    <lineage>
        <taxon>Bacteria</taxon>
        <taxon>Bacillati</taxon>
        <taxon>Actinomycetota</taxon>
        <taxon>Actinomycetes</taxon>
        <taxon>Pseudonocardiales</taxon>
        <taxon>Pseudonocardiaceae</taxon>
        <taxon>Labedaea</taxon>
    </lineage>
</organism>
<dbReference type="PANTHER" id="PTHR43214">
    <property type="entry name" value="TWO-COMPONENT RESPONSE REGULATOR"/>
    <property type="match status" value="1"/>
</dbReference>
<gene>
    <name evidence="6" type="ORF">EV186_1011245</name>
</gene>
<dbReference type="InterPro" id="IPR058245">
    <property type="entry name" value="NreC/VraR/RcsB-like_REC"/>
</dbReference>
<protein>
    <submittedName>
        <fullName evidence="6">LuxR family two component transcriptional regulator</fullName>
    </submittedName>
</protein>
<dbReference type="Pfam" id="PF00072">
    <property type="entry name" value="Response_reg"/>
    <property type="match status" value="1"/>
</dbReference>
<name>A0A4R6SLF4_LABRH</name>
<feature type="domain" description="Response regulatory" evidence="5">
    <location>
        <begin position="29"/>
        <end position="145"/>
    </location>
</feature>
<dbReference type="EMBL" id="SNXZ01000001">
    <property type="protein sequence ID" value="TDQ05276.1"/>
    <property type="molecule type" value="Genomic_DNA"/>
</dbReference>
<dbReference type="CDD" id="cd17535">
    <property type="entry name" value="REC_NarL-like"/>
    <property type="match status" value="1"/>
</dbReference>
<sequence length="258" mass="27804">MPPDVEKRRTARIGPAIGKLDHRGRPGIGVALVDAVPLFRDGLTALVARTPGLAWVGAADSANAALQMCERLRPDVVLVDSEVDPRNQLAQLLAGTDRHQNVLLIVHDRHRTTHYLGSAFAAGVQGAIPRSADPHRIVEAIRTVHAERRYVDPGLAAAVAAPRTRLVDGVGSLQPLSRREFQVLQLIADGLENQAIAKILFVSVETVRTHVKSILRKLAARDRTHAVAVAFRAGVLTVAAEVTPLRALDSARPRAARD</sequence>
<dbReference type="PROSITE" id="PS50110">
    <property type="entry name" value="RESPONSE_REGULATORY"/>
    <property type="match status" value="1"/>
</dbReference>
<dbReference type="Gene3D" id="3.40.50.2300">
    <property type="match status" value="1"/>
</dbReference>
<dbReference type="SUPFAM" id="SSF52172">
    <property type="entry name" value="CheY-like"/>
    <property type="match status" value="1"/>
</dbReference>
<dbReference type="InterPro" id="IPR000792">
    <property type="entry name" value="Tscrpt_reg_LuxR_C"/>
</dbReference>
<dbReference type="GO" id="GO:0006355">
    <property type="term" value="P:regulation of DNA-templated transcription"/>
    <property type="evidence" value="ECO:0007669"/>
    <property type="project" value="InterPro"/>
</dbReference>
<evidence type="ECO:0000256" key="2">
    <source>
        <dbReference type="ARBA" id="ARBA00023125"/>
    </source>
</evidence>
<evidence type="ECO:0000256" key="1">
    <source>
        <dbReference type="ARBA" id="ARBA00022553"/>
    </source>
</evidence>
<feature type="domain" description="HTH luxR-type" evidence="4">
    <location>
        <begin position="169"/>
        <end position="234"/>
    </location>
</feature>
<dbReference type="SMART" id="SM00421">
    <property type="entry name" value="HTH_LUXR"/>
    <property type="match status" value="1"/>
</dbReference>
<dbReference type="CDD" id="cd06170">
    <property type="entry name" value="LuxR_C_like"/>
    <property type="match status" value="1"/>
</dbReference>
<dbReference type="OrthoDB" id="3534994at2"/>
<comment type="caution">
    <text evidence="6">The sequence shown here is derived from an EMBL/GenBank/DDBJ whole genome shotgun (WGS) entry which is preliminary data.</text>
</comment>
<dbReference type="InterPro" id="IPR001789">
    <property type="entry name" value="Sig_transdc_resp-reg_receiver"/>
</dbReference>
<evidence type="ECO:0000256" key="3">
    <source>
        <dbReference type="PROSITE-ProRule" id="PRU00169"/>
    </source>
</evidence>
<dbReference type="GO" id="GO:0000160">
    <property type="term" value="P:phosphorelay signal transduction system"/>
    <property type="evidence" value="ECO:0007669"/>
    <property type="project" value="InterPro"/>
</dbReference>
<evidence type="ECO:0000259" key="4">
    <source>
        <dbReference type="PROSITE" id="PS50043"/>
    </source>
</evidence>
<dbReference type="PRINTS" id="PR00038">
    <property type="entry name" value="HTHLUXR"/>
</dbReference>
<dbReference type="PANTHER" id="PTHR43214:SF43">
    <property type="entry name" value="TWO-COMPONENT RESPONSE REGULATOR"/>
    <property type="match status" value="1"/>
</dbReference>
<keyword evidence="2" id="KW-0238">DNA-binding</keyword>